<dbReference type="InterPro" id="IPR004244">
    <property type="entry name" value="Transposase_22"/>
</dbReference>
<dbReference type="STRING" id="84645.A0A498L711"/>
<name>A0A498L711_LABRO</name>
<gene>
    <name evidence="1" type="ORF">ROHU_013134</name>
</gene>
<evidence type="ECO:0000313" key="2">
    <source>
        <dbReference type="Proteomes" id="UP000290572"/>
    </source>
</evidence>
<dbReference type="Gene3D" id="3.30.70.1820">
    <property type="entry name" value="L1 transposable element, RRM domain"/>
    <property type="match status" value="1"/>
</dbReference>
<accession>A0A498L711</accession>
<evidence type="ECO:0000313" key="1">
    <source>
        <dbReference type="EMBL" id="RXN04052.1"/>
    </source>
</evidence>
<dbReference type="EMBL" id="QBIY01013464">
    <property type="protein sequence ID" value="RXN04052.1"/>
    <property type="molecule type" value="Genomic_DNA"/>
</dbReference>
<sequence length="92" mass="10624">MSNDLDDLENRSRRANLRIINIPEGSEDGKDPIGFVSGLLKDSMENVFDSPPELERAHRALRPRLGPGQPPRPFIVCFHRYQEKERALQWAR</sequence>
<comment type="caution">
    <text evidence="1">The sequence shown here is derived from an EMBL/GenBank/DDBJ whole genome shotgun (WGS) entry which is preliminary data.</text>
</comment>
<reference evidence="1 2" key="1">
    <citation type="submission" date="2018-03" db="EMBL/GenBank/DDBJ databases">
        <title>Draft genome sequence of Rohu Carp (Labeo rohita).</title>
        <authorList>
            <person name="Das P."/>
            <person name="Kushwaha B."/>
            <person name="Joshi C.G."/>
            <person name="Kumar D."/>
            <person name="Nagpure N.S."/>
            <person name="Sahoo L."/>
            <person name="Das S.P."/>
            <person name="Bit A."/>
            <person name="Patnaik S."/>
            <person name="Meher P.K."/>
            <person name="Jayasankar P."/>
            <person name="Koringa P.G."/>
            <person name="Patel N.V."/>
            <person name="Hinsu A.T."/>
            <person name="Kumar R."/>
            <person name="Pandey M."/>
            <person name="Agarwal S."/>
            <person name="Srivastava S."/>
            <person name="Singh M."/>
            <person name="Iquebal M.A."/>
            <person name="Jaiswal S."/>
            <person name="Angadi U.B."/>
            <person name="Kumar N."/>
            <person name="Raza M."/>
            <person name="Shah T.M."/>
            <person name="Rai A."/>
            <person name="Jena J.K."/>
        </authorList>
    </citation>
    <scope>NUCLEOTIDE SEQUENCE [LARGE SCALE GENOMIC DNA]</scope>
    <source>
        <strain evidence="1">DASCIFA01</strain>
        <tissue evidence="1">Testis</tissue>
    </source>
</reference>
<proteinExistence type="predicted"/>
<organism evidence="1 2">
    <name type="scientific">Labeo rohita</name>
    <name type="common">Indian major carp</name>
    <name type="synonym">Cyprinus rohita</name>
    <dbReference type="NCBI Taxonomy" id="84645"/>
    <lineage>
        <taxon>Eukaryota</taxon>
        <taxon>Metazoa</taxon>
        <taxon>Chordata</taxon>
        <taxon>Craniata</taxon>
        <taxon>Vertebrata</taxon>
        <taxon>Euteleostomi</taxon>
        <taxon>Actinopterygii</taxon>
        <taxon>Neopterygii</taxon>
        <taxon>Teleostei</taxon>
        <taxon>Ostariophysi</taxon>
        <taxon>Cypriniformes</taxon>
        <taxon>Cyprinidae</taxon>
        <taxon>Labeoninae</taxon>
        <taxon>Labeonini</taxon>
        <taxon>Labeo</taxon>
    </lineage>
</organism>
<protein>
    <submittedName>
        <fullName evidence="1">Putative transposase element L1Md-A101/L1Md-A102/L1Md-A2</fullName>
    </submittedName>
</protein>
<dbReference type="AlphaFoldDB" id="A0A498L711"/>
<keyword evidence="2" id="KW-1185">Reference proteome</keyword>
<dbReference type="Proteomes" id="UP000290572">
    <property type="component" value="Unassembled WGS sequence"/>
</dbReference>
<dbReference type="PANTHER" id="PTHR11505">
    <property type="entry name" value="L1 TRANSPOSABLE ELEMENT-RELATED"/>
    <property type="match status" value="1"/>
</dbReference>